<sequence length="852" mass="88210">MKTLRAEWMSFRRVHLAALVADWRRTLLSVIGVGIGVTVVLGVLILKAEVAQPFNAFGPSLTHAADVGVIEVTPNVSDRLPIETINRLRAEVTGAEAIIPIVAGLTPVEIAGGSHGFFLLGGSCQIELLVGSFNCEQRGRDVKPADGPGVPLLVPAVIAERHGLKLGQELRLPGLPPAAAHLGWTFPEFDRVAGINGGYVLLAPSADVAANLLGSPGYATAAFVLPKHGTSVTPAVDRVIAGVATAGPPRPHLPAVFEAASQSFNLVALAGIIVGILIAVNTMLLAIEDRRAVMGTIGAIGAKPVGLLGGMLGEGALVGVLGGLLGVPSGFLFGTYLVNSFGRSLLAGSGGTIVAHFTPRLIGIAAAAGILCGLLAMIGPAARLLRDGPLASMATAGGVQRPKTISIWPLLVGAALLVGSVVVSKIFERGSLPLSAGMNTLTVALCGLVLVTVWAAPRAAGPLIELLTVARPSVGRLLGADFRRYTLLFAFSTALLAEGTSFAIGSYSMQLLGTGQIAQEKAARMPATLLIAAQSVLDQRDSGLSDGTFELVARAADGHSVSSRWRSKISSGASSRLVFGVTPGDWYSQALYEPTGGRDGFWQGLQSGEIGLSEIAASRLRVAAGGTVALPTVTGPKRFRVAGTFHPRMVNDAAVGDIVVVSEKLARSDWAAVRDQVAVAYPSAADATAQRNAFLDLGAGLWVYDNEQWRAVATAGITRFLQPLTLAGYVVMTAAGLSVLNVFVLGLVQRKRERAVLRAIGATCGQEQAVIIANAGLLGLLAASVAVLGGLGLTYLWSLGSPVYYGIKIDWGVLQLPLQTGVTALLALILAAAVYPVLHARRLETVEVLRTT</sequence>
<evidence type="ECO:0000313" key="8">
    <source>
        <dbReference type="Proteomes" id="UP000467385"/>
    </source>
</evidence>
<proteinExistence type="predicted"/>
<dbReference type="Pfam" id="PF02687">
    <property type="entry name" value="FtsX"/>
    <property type="match status" value="2"/>
</dbReference>
<reference evidence="7 8" key="1">
    <citation type="journal article" date="2019" name="Emerg. Microbes Infect.">
        <title>Comprehensive subspecies identification of 175 nontuberculous mycobacteria species based on 7547 genomic profiles.</title>
        <authorList>
            <person name="Matsumoto Y."/>
            <person name="Kinjo T."/>
            <person name="Motooka D."/>
            <person name="Nabeya D."/>
            <person name="Jung N."/>
            <person name="Uechi K."/>
            <person name="Horii T."/>
            <person name="Iida T."/>
            <person name="Fujita J."/>
            <person name="Nakamura S."/>
        </authorList>
    </citation>
    <scope>NUCLEOTIDE SEQUENCE [LARGE SCALE GENOMIC DNA]</scope>
    <source>
        <strain evidence="7 8">JCM 14738</strain>
    </source>
</reference>
<dbReference type="PANTHER" id="PTHR30572">
    <property type="entry name" value="MEMBRANE COMPONENT OF TRANSPORTER-RELATED"/>
    <property type="match status" value="1"/>
</dbReference>
<dbReference type="STRING" id="44010.AWC00_21270"/>
<organism evidence="7 8">
    <name type="scientific">Mycobacterium conspicuum</name>
    <dbReference type="NCBI Taxonomy" id="44010"/>
    <lineage>
        <taxon>Bacteria</taxon>
        <taxon>Bacillati</taxon>
        <taxon>Actinomycetota</taxon>
        <taxon>Actinomycetes</taxon>
        <taxon>Mycobacteriales</taxon>
        <taxon>Mycobacteriaceae</taxon>
        <taxon>Mycobacterium</taxon>
    </lineage>
</organism>
<dbReference type="EMBL" id="AP022613">
    <property type="protein sequence ID" value="BBZ41728.1"/>
    <property type="molecule type" value="Genomic_DNA"/>
</dbReference>
<dbReference type="InterPro" id="IPR003838">
    <property type="entry name" value="ABC3_permease_C"/>
</dbReference>
<keyword evidence="3" id="KW-0812">Transmembrane</keyword>
<dbReference type="PANTHER" id="PTHR30572:SF17">
    <property type="entry name" value="ABC3 TRANSPORTER PERMEASE PROTEIN DOMAIN-CONTAINING PROTEIN"/>
    <property type="match status" value="1"/>
</dbReference>
<evidence type="ECO:0000256" key="1">
    <source>
        <dbReference type="ARBA" id="ARBA00004651"/>
    </source>
</evidence>
<comment type="subcellular location">
    <subcellularLocation>
        <location evidence="1">Cell membrane</location>
        <topology evidence="1">Multi-pass membrane protein</topology>
    </subcellularLocation>
</comment>
<dbReference type="GO" id="GO:0005886">
    <property type="term" value="C:plasma membrane"/>
    <property type="evidence" value="ECO:0007669"/>
    <property type="project" value="UniProtKB-SubCell"/>
</dbReference>
<accession>A0A1X1T1R7</accession>
<evidence type="ECO:0000256" key="3">
    <source>
        <dbReference type="ARBA" id="ARBA00022692"/>
    </source>
</evidence>
<feature type="domain" description="ABC3 transporter permease C-terminal" evidence="6">
    <location>
        <begin position="727"/>
        <end position="844"/>
    </location>
</feature>
<evidence type="ECO:0000256" key="5">
    <source>
        <dbReference type="ARBA" id="ARBA00023136"/>
    </source>
</evidence>
<evidence type="ECO:0000259" key="6">
    <source>
        <dbReference type="Pfam" id="PF02687"/>
    </source>
</evidence>
<name>A0A1X1T1R7_9MYCO</name>
<dbReference type="OrthoDB" id="3223244at2"/>
<keyword evidence="5" id="KW-0472">Membrane</keyword>
<keyword evidence="2" id="KW-1003">Cell membrane</keyword>
<evidence type="ECO:0000256" key="2">
    <source>
        <dbReference type="ARBA" id="ARBA00022475"/>
    </source>
</evidence>
<gene>
    <name evidence="7" type="ORF">MCNS_47910</name>
</gene>
<feature type="domain" description="ABC3 transporter permease C-terminal" evidence="6">
    <location>
        <begin position="266"/>
        <end position="387"/>
    </location>
</feature>
<keyword evidence="4" id="KW-1133">Transmembrane helix</keyword>
<evidence type="ECO:0000256" key="4">
    <source>
        <dbReference type="ARBA" id="ARBA00022989"/>
    </source>
</evidence>
<dbReference type="InterPro" id="IPR050250">
    <property type="entry name" value="Macrolide_Exporter_MacB"/>
</dbReference>
<keyword evidence="8" id="KW-1185">Reference proteome</keyword>
<dbReference type="GO" id="GO:0022857">
    <property type="term" value="F:transmembrane transporter activity"/>
    <property type="evidence" value="ECO:0007669"/>
    <property type="project" value="TreeGrafter"/>
</dbReference>
<evidence type="ECO:0000313" key="7">
    <source>
        <dbReference type="EMBL" id="BBZ41728.1"/>
    </source>
</evidence>
<dbReference type="AlphaFoldDB" id="A0A1X1T1R7"/>
<dbReference type="Proteomes" id="UP000467385">
    <property type="component" value="Chromosome"/>
</dbReference>
<protein>
    <recommendedName>
        <fullName evidence="6">ABC3 transporter permease C-terminal domain-containing protein</fullName>
    </recommendedName>
</protein>
<dbReference type="RefSeq" id="WP_085234748.1">
    <property type="nucleotide sequence ID" value="NZ_AP022613.1"/>
</dbReference>